<dbReference type="KEGG" id="xdi:EZH22_30800"/>
<dbReference type="RefSeq" id="WP_203196999.1">
    <property type="nucleotide sequence ID" value="NZ_CP063364.1"/>
</dbReference>
<geneLocation type="plasmid" evidence="2 3">
    <name>unnamed2</name>
</geneLocation>
<accession>A0A974SMS5</accession>
<evidence type="ECO:0000313" key="2">
    <source>
        <dbReference type="EMBL" id="QRG10118.1"/>
    </source>
</evidence>
<reference evidence="2 3" key="1">
    <citation type="submission" date="2020-10" db="EMBL/GenBank/DDBJ databases">
        <title>Degradation of 1,4-Dioxane by Xanthobacter sp. YN2, via a Novel Group-2 Soluble Di-Iron Monooxygenase.</title>
        <authorList>
            <person name="Ma F."/>
            <person name="Wang Y."/>
            <person name="Yang J."/>
            <person name="Guo H."/>
            <person name="Su D."/>
            <person name="Yu L."/>
        </authorList>
    </citation>
    <scope>NUCLEOTIDE SEQUENCE [LARGE SCALE GENOMIC DNA]</scope>
    <source>
        <strain evidence="2 3">YN2</strain>
        <plasmid evidence="2 3">unnamed2</plasmid>
    </source>
</reference>
<dbReference type="EMBL" id="CP063364">
    <property type="protein sequence ID" value="QRG10118.1"/>
    <property type="molecule type" value="Genomic_DNA"/>
</dbReference>
<keyword evidence="3" id="KW-1185">Reference proteome</keyword>
<evidence type="ECO:0000313" key="3">
    <source>
        <dbReference type="Proteomes" id="UP000596427"/>
    </source>
</evidence>
<name>A0A974SMS5_9HYPH</name>
<dbReference type="AlphaFoldDB" id="A0A974SMS5"/>
<sequence length="158" mass="16914">MLGRFLVAAAMFGGMVVSAQAQTLAVDIKARGFTKADVEKAIDVFRQNCQSLGGKGWSDISKVEAEVSEEYAPHRTAKGWKTTVFLKLRLSNDPKIIPAADRDAGVIAGQTLHYAIGGGTSPGYFATKRSSQLVCGLSVNDRGGDEFKAVPAFSFLER</sequence>
<feature type="signal peptide" evidence="1">
    <location>
        <begin position="1"/>
        <end position="21"/>
    </location>
</feature>
<gene>
    <name evidence="2" type="ORF">EZH22_30800</name>
</gene>
<keyword evidence="1" id="KW-0732">Signal</keyword>
<feature type="chain" id="PRO_5037538221" evidence="1">
    <location>
        <begin position="22"/>
        <end position="158"/>
    </location>
</feature>
<proteinExistence type="predicted"/>
<protein>
    <submittedName>
        <fullName evidence="2">Uncharacterized protein</fullName>
    </submittedName>
</protein>
<keyword evidence="2" id="KW-0614">Plasmid</keyword>
<evidence type="ECO:0000256" key="1">
    <source>
        <dbReference type="SAM" id="SignalP"/>
    </source>
</evidence>
<organism evidence="2 3">
    <name type="scientific">Xanthobacter dioxanivorans</name>
    <dbReference type="NCBI Taxonomy" id="2528964"/>
    <lineage>
        <taxon>Bacteria</taxon>
        <taxon>Pseudomonadati</taxon>
        <taxon>Pseudomonadota</taxon>
        <taxon>Alphaproteobacteria</taxon>
        <taxon>Hyphomicrobiales</taxon>
        <taxon>Xanthobacteraceae</taxon>
        <taxon>Xanthobacter</taxon>
    </lineage>
</organism>
<dbReference type="Proteomes" id="UP000596427">
    <property type="component" value="Plasmid unnamed2"/>
</dbReference>